<name>A0AAW0B4G8_9AGAR</name>
<dbReference type="AlphaFoldDB" id="A0AAW0B4G8"/>
<comment type="caution">
    <text evidence="1">The sequence shown here is derived from an EMBL/GenBank/DDBJ whole genome shotgun (WGS) entry which is preliminary data.</text>
</comment>
<sequence length="239" mass="26529">MVGATREKAGSDTSSAPDFGLRAFPCAFPTSLAPDCAPPTSDVDRNHYSSALGIHQLFPRRSSTLAPDSAAPDINIGAINIRLRPRHPHDSLRLILRAPDIRCGPKSFLRPRHPPQLFPRRSPTLRLIFAVPDIKSGSEWLSLRLLLRPRHQCLTQSIRLRPRHPHGSTILDLAPDFAAPRHQMSPEIIILRPRHPPQLLLRRSSTLRPDFAAPDINIDAINAPPPSAPTWLDDPRPCA</sequence>
<dbReference type="Proteomes" id="UP001362999">
    <property type="component" value="Unassembled WGS sequence"/>
</dbReference>
<reference evidence="1 2" key="1">
    <citation type="journal article" date="2024" name="J Genomics">
        <title>Draft genome sequencing and assembly of Favolaschia claudopus CIRM-BRFM 2984 isolated from oak limbs.</title>
        <authorList>
            <person name="Navarro D."/>
            <person name="Drula E."/>
            <person name="Chaduli D."/>
            <person name="Cazenave R."/>
            <person name="Ahrendt S."/>
            <person name="Wang J."/>
            <person name="Lipzen A."/>
            <person name="Daum C."/>
            <person name="Barry K."/>
            <person name="Grigoriev I.V."/>
            <person name="Favel A."/>
            <person name="Rosso M.N."/>
            <person name="Martin F."/>
        </authorList>
    </citation>
    <scope>NUCLEOTIDE SEQUENCE [LARGE SCALE GENOMIC DNA]</scope>
    <source>
        <strain evidence="1 2">CIRM-BRFM 2984</strain>
    </source>
</reference>
<gene>
    <name evidence="1" type="ORF">R3P38DRAFT_3198677</name>
</gene>
<organism evidence="1 2">
    <name type="scientific">Favolaschia claudopus</name>
    <dbReference type="NCBI Taxonomy" id="2862362"/>
    <lineage>
        <taxon>Eukaryota</taxon>
        <taxon>Fungi</taxon>
        <taxon>Dikarya</taxon>
        <taxon>Basidiomycota</taxon>
        <taxon>Agaricomycotina</taxon>
        <taxon>Agaricomycetes</taxon>
        <taxon>Agaricomycetidae</taxon>
        <taxon>Agaricales</taxon>
        <taxon>Marasmiineae</taxon>
        <taxon>Mycenaceae</taxon>
        <taxon>Favolaschia</taxon>
    </lineage>
</organism>
<evidence type="ECO:0000313" key="2">
    <source>
        <dbReference type="Proteomes" id="UP001362999"/>
    </source>
</evidence>
<dbReference type="EMBL" id="JAWWNJ010000042">
    <property type="protein sequence ID" value="KAK7020075.1"/>
    <property type="molecule type" value="Genomic_DNA"/>
</dbReference>
<accession>A0AAW0B4G8</accession>
<keyword evidence="2" id="KW-1185">Reference proteome</keyword>
<evidence type="ECO:0000313" key="1">
    <source>
        <dbReference type="EMBL" id="KAK7020075.1"/>
    </source>
</evidence>
<protein>
    <submittedName>
        <fullName evidence="1">Uncharacterized protein</fullName>
    </submittedName>
</protein>
<proteinExistence type="predicted"/>